<keyword evidence="6" id="KW-1133">Transmembrane helix</keyword>
<keyword evidence="6" id="KW-0812">Transmembrane</keyword>
<name>A0AAP0J5P6_9MAGN</name>
<keyword evidence="8" id="KW-1185">Reference proteome</keyword>
<evidence type="ECO:0000313" key="8">
    <source>
        <dbReference type="Proteomes" id="UP001420932"/>
    </source>
</evidence>
<dbReference type="PANTHER" id="PTHR45719:SF31">
    <property type="entry name" value="BETA-GLUCURONOSYLTRANSFERASE GLCAT14A-LIKE ISOFORM X1"/>
    <property type="match status" value="1"/>
</dbReference>
<protein>
    <submittedName>
        <fullName evidence="7">Uncharacterized protein</fullName>
    </submittedName>
</protein>
<comment type="caution">
    <text evidence="7">The sequence shown here is derived from an EMBL/GenBank/DDBJ whole genome shotgun (WGS) entry which is preliminary data.</text>
</comment>
<dbReference type="PANTHER" id="PTHR45719">
    <property type="entry name" value="GLYCOSYLTRANSFERASE"/>
    <property type="match status" value="1"/>
</dbReference>
<feature type="transmembrane region" description="Helical" evidence="6">
    <location>
        <begin position="25"/>
        <end position="45"/>
    </location>
</feature>
<accession>A0AAP0J5P6</accession>
<evidence type="ECO:0000256" key="4">
    <source>
        <dbReference type="ARBA" id="ARBA00023136"/>
    </source>
</evidence>
<keyword evidence="4 6" id="KW-0472">Membrane</keyword>
<dbReference type="GO" id="GO:0016020">
    <property type="term" value="C:membrane"/>
    <property type="evidence" value="ECO:0007669"/>
    <property type="project" value="UniProtKB-SubCell"/>
</dbReference>
<dbReference type="EMBL" id="JBBNAF010000007">
    <property type="protein sequence ID" value="KAK9127155.1"/>
    <property type="molecule type" value="Genomic_DNA"/>
</dbReference>
<gene>
    <name evidence="7" type="ORF">Syun_015952</name>
</gene>
<evidence type="ECO:0000256" key="3">
    <source>
        <dbReference type="ARBA" id="ARBA00022679"/>
    </source>
</evidence>
<evidence type="ECO:0000256" key="6">
    <source>
        <dbReference type="SAM" id="Phobius"/>
    </source>
</evidence>
<evidence type="ECO:0000256" key="1">
    <source>
        <dbReference type="ARBA" id="ARBA00004606"/>
    </source>
</evidence>
<sequence>MHRERERERERELYASLMAKPSPNLFFAVFFVSLLSLLLIFISYATSSPRHPRVLPRSANLPNPLDAPPPRVAYFISGSNGDGARIKRLLYAVYHPRNQYLLHLDLRASQDQREDLAVWAKSVEVFVAAKNVGVVGKADAVNLDGSTPIAAVLHGAAILLRWCHGWDWFVNLGPSDYPIITQDDFLHVLSFLPRELDLNFIEHSSDIGWKEYQRIVQVTVDPGLYLGTKGVLFTGSHKRKQPRAYKFFTGSPWVILSRKFVEFTILGLDNLPRTLLMYFSNTKSSHRGYFQTLACNTRKFSNSMINSNLRFVMWDNPPGPEPRNLKKSDFRKMISSGAAFAGPFLQNDGALDQIDALILHRGKGRVAPGGWCLGGRRFGGDPCQVWGDIDILRPSPAGKRFERLLLRLIPNRPSNSSTPSIHR</sequence>
<proteinExistence type="predicted"/>
<organism evidence="7 8">
    <name type="scientific">Stephania yunnanensis</name>
    <dbReference type="NCBI Taxonomy" id="152371"/>
    <lineage>
        <taxon>Eukaryota</taxon>
        <taxon>Viridiplantae</taxon>
        <taxon>Streptophyta</taxon>
        <taxon>Embryophyta</taxon>
        <taxon>Tracheophyta</taxon>
        <taxon>Spermatophyta</taxon>
        <taxon>Magnoliopsida</taxon>
        <taxon>Ranunculales</taxon>
        <taxon>Menispermaceae</taxon>
        <taxon>Menispermoideae</taxon>
        <taxon>Cissampelideae</taxon>
        <taxon>Stephania</taxon>
    </lineage>
</organism>
<keyword evidence="5" id="KW-0325">Glycoprotein</keyword>
<dbReference type="InterPro" id="IPR044610">
    <property type="entry name" value="GLCAT14A/B/C"/>
</dbReference>
<evidence type="ECO:0000256" key="2">
    <source>
        <dbReference type="ARBA" id="ARBA00022676"/>
    </source>
</evidence>
<evidence type="ECO:0000256" key="5">
    <source>
        <dbReference type="ARBA" id="ARBA00023180"/>
    </source>
</evidence>
<reference evidence="7 8" key="1">
    <citation type="submission" date="2024-01" db="EMBL/GenBank/DDBJ databases">
        <title>Genome assemblies of Stephania.</title>
        <authorList>
            <person name="Yang L."/>
        </authorList>
    </citation>
    <scope>NUCLEOTIDE SEQUENCE [LARGE SCALE GENOMIC DNA]</scope>
    <source>
        <strain evidence="7">YNDBR</strain>
        <tissue evidence="7">Leaf</tissue>
    </source>
</reference>
<dbReference type="GO" id="GO:0015020">
    <property type="term" value="F:glucuronosyltransferase activity"/>
    <property type="evidence" value="ECO:0007669"/>
    <property type="project" value="InterPro"/>
</dbReference>
<keyword evidence="3" id="KW-0808">Transferase</keyword>
<dbReference type="AlphaFoldDB" id="A0AAP0J5P6"/>
<dbReference type="InterPro" id="IPR003406">
    <property type="entry name" value="Glyco_trans_14"/>
</dbReference>
<comment type="subcellular location">
    <subcellularLocation>
        <location evidence="1">Membrane</location>
        <topology evidence="1">Single-pass type II membrane protein</topology>
    </subcellularLocation>
</comment>
<evidence type="ECO:0000313" key="7">
    <source>
        <dbReference type="EMBL" id="KAK9127155.1"/>
    </source>
</evidence>
<keyword evidence="2" id="KW-0328">Glycosyltransferase</keyword>
<dbReference type="Proteomes" id="UP001420932">
    <property type="component" value="Unassembled WGS sequence"/>
</dbReference>
<dbReference type="Pfam" id="PF02485">
    <property type="entry name" value="Branch"/>
    <property type="match status" value="1"/>
</dbReference>